<evidence type="ECO:0000313" key="22">
    <source>
        <dbReference type="EMBL" id="QDV10023.1"/>
    </source>
</evidence>
<comment type="similarity">
    <text evidence="18">Belongs to the NnrE/AIBP family.</text>
</comment>
<evidence type="ECO:0000256" key="12">
    <source>
        <dbReference type="ARBA" id="ARBA00023239"/>
    </source>
</evidence>
<feature type="binding site" evidence="17">
    <location>
        <position position="288"/>
    </location>
    <ligand>
        <name>(6S)-NADPHX</name>
        <dbReference type="ChEBI" id="CHEBI:64076"/>
    </ligand>
</feature>
<keyword evidence="10 17" id="KW-0520">NAD</keyword>
<dbReference type="SUPFAM" id="SSF53613">
    <property type="entry name" value="Ribokinase-like"/>
    <property type="match status" value="1"/>
</dbReference>
<comment type="cofactor">
    <cofactor evidence="18 19">
        <name>K(+)</name>
        <dbReference type="ChEBI" id="CHEBI:29103"/>
    </cofactor>
    <text evidence="18 19">Binds 1 potassium ion per subunit.</text>
</comment>
<keyword evidence="12 17" id="KW-0456">Lyase</keyword>
<feature type="binding site" evidence="17">
    <location>
        <begin position="460"/>
        <end position="464"/>
    </location>
    <ligand>
        <name>AMP</name>
        <dbReference type="ChEBI" id="CHEBI:456215"/>
    </ligand>
</feature>
<feature type="domain" description="YjeF N-terminal" evidence="21">
    <location>
        <begin position="15"/>
        <end position="240"/>
    </location>
</feature>
<proteinExistence type="inferred from homology"/>
<dbReference type="RefSeq" id="WP_145205477.1">
    <property type="nucleotide sequence ID" value="NZ_CP036434.1"/>
</dbReference>
<reference evidence="22 23" key="1">
    <citation type="submission" date="2019-02" db="EMBL/GenBank/DDBJ databases">
        <title>Deep-cultivation of Planctomycetes and their phenomic and genomic characterization uncovers novel biology.</title>
        <authorList>
            <person name="Wiegand S."/>
            <person name="Jogler M."/>
            <person name="Boedeker C."/>
            <person name="Pinto D."/>
            <person name="Vollmers J."/>
            <person name="Rivas-Marin E."/>
            <person name="Kohn T."/>
            <person name="Peeters S.H."/>
            <person name="Heuer A."/>
            <person name="Rast P."/>
            <person name="Oberbeckmann S."/>
            <person name="Bunk B."/>
            <person name="Jeske O."/>
            <person name="Meyerdierks A."/>
            <person name="Storesund J.E."/>
            <person name="Kallscheuer N."/>
            <person name="Luecker S."/>
            <person name="Lage O.M."/>
            <person name="Pohl T."/>
            <person name="Merkel B.J."/>
            <person name="Hornburger P."/>
            <person name="Mueller R.-W."/>
            <person name="Bruemmer F."/>
            <person name="Labrenz M."/>
            <person name="Spormann A.M."/>
            <person name="Op den Camp H."/>
            <person name="Overmann J."/>
            <person name="Amann R."/>
            <person name="Jetten M.S.M."/>
            <person name="Mascher T."/>
            <person name="Medema M.H."/>
            <person name="Devos D.P."/>
            <person name="Kaster A.-K."/>
            <person name="Ovreas L."/>
            <person name="Rohde M."/>
            <person name="Galperin M.Y."/>
            <person name="Jogler C."/>
        </authorList>
    </citation>
    <scope>NUCLEOTIDE SEQUENCE [LARGE SCALE GENOMIC DNA]</scope>
    <source>
        <strain evidence="22 23">Poly30</strain>
    </source>
</reference>
<dbReference type="GO" id="GO:0052856">
    <property type="term" value="F:NAD(P)HX epimerase activity"/>
    <property type="evidence" value="ECO:0007669"/>
    <property type="project" value="UniProtKB-UniRule"/>
</dbReference>
<dbReference type="GO" id="GO:0110051">
    <property type="term" value="P:metabolite repair"/>
    <property type="evidence" value="ECO:0007669"/>
    <property type="project" value="TreeGrafter"/>
</dbReference>
<protein>
    <recommendedName>
        <fullName evidence="19">Bifunctional NAD(P)H-hydrate repair enzyme</fullName>
    </recommendedName>
    <alternativeName>
        <fullName evidence="19">Nicotinamide nucleotide repair protein</fullName>
    </alternativeName>
    <domain>
        <recommendedName>
            <fullName evidence="19">ADP-dependent (S)-NAD(P)H-hydrate dehydratase</fullName>
            <ecNumber evidence="19">4.2.1.136</ecNumber>
        </recommendedName>
        <alternativeName>
            <fullName evidence="19">ADP-dependent NAD(P)HX dehydratase</fullName>
        </alternativeName>
    </domain>
    <domain>
        <recommendedName>
            <fullName evidence="19">NAD(P)H-hydrate epimerase</fullName>
            <ecNumber evidence="19">5.1.99.6</ecNumber>
        </recommendedName>
    </domain>
</protein>
<dbReference type="Pfam" id="PF03853">
    <property type="entry name" value="YjeF_N"/>
    <property type="match status" value="1"/>
</dbReference>
<evidence type="ECO:0000256" key="16">
    <source>
        <dbReference type="ARBA" id="ARBA00049209"/>
    </source>
</evidence>
<keyword evidence="9 18" id="KW-0630">Potassium</keyword>
<organism evidence="22 23">
    <name type="scientific">Saltatorellus ferox</name>
    <dbReference type="NCBI Taxonomy" id="2528018"/>
    <lineage>
        <taxon>Bacteria</taxon>
        <taxon>Pseudomonadati</taxon>
        <taxon>Planctomycetota</taxon>
        <taxon>Planctomycetia</taxon>
        <taxon>Planctomycetia incertae sedis</taxon>
        <taxon>Saltatorellus</taxon>
    </lineage>
</organism>
<dbReference type="GO" id="GO:0052855">
    <property type="term" value="F:ADP-dependent NAD(P)H-hydrate dehydratase activity"/>
    <property type="evidence" value="ECO:0007669"/>
    <property type="project" value="UniProtKB-UniRule"/>
</dbReference>
<evidence type="ECO:0000256" key="9">
    <source>
        <dbReference type="ARBA" id="ARBA00022958"/>
    </source>
</evidence>
<comment type="similarity">
    <text evidence="4 19">In the C-terminal section; belongs to the NnrD/CARKD family.</text>
</comment>
<keyword evidence="6 17" id="KW-0547">Nucleotide-binding</keyword>
<dbReference type="HAMAP" id="MF_01966">
    <property type="entry name" value="NADHX_epimerase"/>
    <property type="match status" value="1"/>
</dbReference>
<feature type="binding site" evidence="18">
    <location>
        <position position="182"/>
    </location>
    <ligand>
        <name>(6S)-NADPHX</name>
        <dbReference type="ChEBI" id="CHEBI:64076"/>
    </ligand>
</feature>
<evidence type="ECO:0000256" key="5">
    <source>
        <dbReference type="ARBA" id="ARBA00022723"/>
    </source>
</evidence>
<dbReference type="HAMAP" id="MF_01965">
    <property type="entry name" value="NADHX_dehydratase"/>
    <property type="match status" value="1"/>
</dbReference>
<dbReference type="NCBIfam" id="TIGR00196">
    <property type="entry name" value="yjeF_cterm"/>
    <property type="match status" value="1"/>
</dbReference>
<feature type="binding site" evidence="17">
    <location>
        <position position="418"/>
    </location>
    <ligand>
        <name>(6S)-NADPHX</name>
        <dbReference type="ChEBI" id="CHEBI:64076"/>
    </ligand>
</feature>
<evidence type="ECO:0000259" key="20">
    <source>
        <dbReference type="PROSITE" id="PS51383"/>
    </source>
</evidence>
<dbReference type="EMBL" id="CP036434">
    <property type="protein sequence ID" value="QDV10023.1"/>
    <property type="molecule type" value="Genomic_DNA"/>
</dbReference>
<accession>A0A518F114</accession>
<dbReference type="PROSITE" id="PS01050">
    <property type="entry name" value="YJEF_C_2"/>
    <property type="match status" value="1"/>
</dbReference>
<evidence type="ECO:0000256" key="11">
    <source>
        <dbReference type="ARBA" id="ARBA00023235"/>
    </source>
</evidence>
<evidence type="ECO:0000256" key="1">
    <source>
        <dbReference type="ARBA" id="ARBA00000013"/>
    </source>
</evidence>
<dbReference type="Gene3D" id="3.40.1190.20">
    <property type="match status" value="1"/>
</dbReference>
<comment type="catalytic activity">
    <reaction evidence="2 18 19">
        <text>(6R)-NADPHX = (6S)-NADPHX</text>
        <dbReference type="Rhea" id="RHEA:32227"/>
        <dbReference type="ChEBI" id="CHEBI:64076"/>
        <dbReference type="ChEBI" id="CHEBI:64077"/>
        <dbReference type="EC" id="5.1.99.6"/>
    </reaction>
</comment>
<dbReference type="EC" id="4.2.1.136" evidence="19"/>
<evidence type="ECO:0000256" key="7">
    <source>
        <dbReference type="ARBA" id="ARBA00022840"/>
    </source>
</evidence>
<feature type="binding site" evidence="17">
    <location>
        <position position="489"/>
    </location>
    <ligand>
        <name>AMP</name>
        <dbReference type="ChEBI" id="CHEBI:456215"/>
    </ligand>
</feature>
<evidence type="ECO:0000256" key="4">
    <source>
        <dbReference type="ARBA" id="ARBA00009524"/>
    </source>
</evidence>
<comment type="function">
    <text evidence="17">Catalyzes the dehydration of the S-form of NAD(P)HX at the expense of ADP, which is converted to AMP. Together with NAD(P)HX epimerase, which catalyzes the epimerization of the S- and R-forms, the enzyme allows the repair of both epimers of NAD(P)HX, a damaged form of NAD(P)H that is a result of enzymatic or heat-dependent hydration.</text>
</comment>
<feature type="binding site" evidence="17">
    <location>
        <position position="359"/>
    </location>
    <ligand>
        <name>(6S)-NADPHX</name>
        <dbReference type="ChEBI" id="CHEBI:64076"/>
    </ligand>
</feature>
<dbReference type="InterPro" id="IPR029056">
    <property type="entry name" value="Ribokinase-like"/>
</dbReference>
<dbReference type="SUPFAM" id="SSF64153">
    <property type="entry name" value="YjeF N-terminal domain-like"/>
    <property type="match status" value="1"/>
</dbReference>
<evidence type="ECO:0000256" key="14">
    <source>
        <dbReference type="ARBA" id="ARBA00025153"/>
    </source>
</evidence>
<dbReference type="GO" id="GO:0005524">
    <property type="term" value="F:ATP binding"/>
    <property type="evidence" value="ECO:0007669"/>
    <property type="project" value="UniProtKB-UniRule"/>
</dbReference>
<comment type="subunit">
    <text evidence="17">Homotetramer.</text>
</comment>
<feature type="binding site" evidence="18">
    <location>
        <position position="150"/>
    </location>
    <ligand>
        <name>K(+)</name>
        <dbReference type="ChEBI" id="CHEBI:29103"/>
    </ligand>
</feature>
<keyword evidence="7 17" id="KW-0067">ATP-binding</keyword>
<comment type="function">
    <text evidence="18">Catalyzes the epimerization of the S- and R-forms of NAD(P)HX, a damaged form of NAD(P)H that is a result of enzymatic or heat-dependent hydration. This is a prerequisite for the S-specific NAD(P)H-hydrate dehydratase to allow the repair of both epimers of NAD(P)HX.</text>
</comment>
<comment type="catalytic activity">
    <reaction evidence="16 17 19">
        <text>(6S)-NADPHX + ADP = AMP + phosphate + NADPH + H(+)</text>
        <dbReference type="Rhea" id="RHEA:32235"/>
        <dbReference type="ChEBI" id="CHEBI:15378"/>
        <dbReference type="ChEBI" id="CHEBI:43474"/>
        <dbReference type="ChEBI" id="CHEBI:57783"/>
        <dbReference type="ChEBI" id="CHEBI:64076"/>
        <dbReference type="ChEBI" id="CHEBI:456215"/>
        <dbReference type="ChEBI" id="CHEBI:456216"/>
        <dbReference type="EC" id="4.2.1.136"/>
    </reaction>
</comment>
<keyword evidence="5 18" id="KW-0479">Metal-binding</keyword>
<evidence type="ECO:0000256" key="13">
    <source>
        <dbReference type="ARBA" id="ARBA00023268"/>
    </source>
</evidence>
<dbReference type="GO" id="GO:0046872">
    <property type="term" value="F:metal ion binding"/>
    <property type="evidence" value="ECO:0007669"/>
    <property type="project" value="UniProtKB-UniRule"/>
</dbReference>
<evidence type="ECO:0000256" key="2">
    <source>
        <dbReference type="ARBA" id="ARBA00000909"/>
    </source>
</evidence>
<dbReference type="NCBIfam" id="TIGR00197">
    <property type="entry name" value="yjeF_nterm"/>
    <property type="match status" value="1"/>
</dbReference>
<keyword evidence="13" id="KW-0511">Multifunctional enzyme</keyword>
<dbReference type="InterPro" id="IPR000631">
    <property type="entry name" value="CARKD"/>
</dbReference>
<feature type="binding site" evidence="18">
    <location>
        <begin position="154"/>
        <end position="160"/>
    </location>
    <ligand>
        <name>(6S)-NADPHX</name>
        <dbReference type="ChEBI" id="CHEBI:64076"/>
    </ligand>
</feature>
<dbReference type="PANTHER" id="PTHR12592">
    <property type="entry name" value="ATP-DEPENDENT (S)-NAD(P)H-HYDRATE DEHYDRATASE FAMILY MEMBER"/>
    <property type="match status" value="1"/>
</dbReference>
<evidence type="ECO:0000256" key="8">
    <source>
        <dbReference type="ARBA" id="ARBA00022857"/>
    </source>
</evidence>
<sequence length="549" mass="56967">MQSHPDRIILSADAMRRADRRTIDEFGLASFTLMETAARGVADEIERRMADLAERAVLVLAGPGNNGGDGLAVARLLFQRGADVFVLYHSGAEGASAETQLNLELLRRIPESEERMLTLHRWDAAADLQTQIDTARGAMAPWGPFDLAVDALLGIGVTGALREPIASMAEFALSARSIAAIDVPTGLDTDTGERQGAGGMHADFTVTMAATKPCHWFGAGPKSCGDVTVVDIGLPAHLMEAAMQEPGSARVAGAATVARFLRSASRGEHKFAVGQAAVVAGSNRYSGALILASKAAARVGAGYVVCASTERAAAALDAQLPEVVALSFRATESGTLPAAAAAPILAEFGSCRACLVGPGLGYAKDDGARDEIRGLVGQLVREMQAPLVIDADGLNALDRPEALRAVLERQGATVLTPHPGEFGRLVEASGQRVPTDPAHDRPTWLASTWARRFGVVLVLKGSPTVIAGPDGTTFVAPDTSRALATAGSGDVLAGMITGLIAQGLDPLEAAVAAVHLGLDAATDYAAEHSAASCQATDLIERIATALHRY</sequence>
<dbReference type="Gene3D" id="3.40.50.10260">
    <property type="entry name" value="YjeF N-terminal domain"/>
    <property type="match status" value="1"/>
</dbReference>
<name>A0A518F114_9BACT</name>
<evidence type="ECO:0000313" key="23">
    <source>
        <dbReference type="Proteomes" id="UP000320390"/>
    </source>
</evidence>
<dbReference type="CDD" id="cd01171">
    <property type="entry name" value="YXKO-related"/>
    <property type="match status" value="1"/>
</dbReference>
<dbReference type="PANTHER" id="PTHR12592:SF0">
    <property type="entry name" value="ATP-DEPENDENT (S)-NAD(P)H-HYDRATE DEHYDRATASE"/>
    <property type="match status" value="1"/>
</dbReference>
<keyword evidence="11 18" id="KW-0413">Isomerase</keyword>
<comment type="caution">
    <text evidence="18">Lacks conserved residue(s) required for the propagation of feature annotation.</text>
</comment>
<dbReference type="InterPro" id="IPR030677">
    <property type="entry name" value="Nnr"/>
</dbReference>
<dbReference type="InterPro" id="IPR004443">
    <property type="entry name" value="YjeF_N_dom"/>
</dbReference>
<evidence type="ECO:0000256" key="17">
    <source>
        <dbReference type="HAMAP-Rule" id="MF_01965"/>
    </source>
</evidence>
<dbReference type="EC" id="5.1.99.6" evidence="19"/>
<evidence type="ECO:0000256" key="15">
    <source>
        <dbReference type="ARBA" id="ARBA00048238"/>
    </source>
</evidence>
<dbReference type="GO" id="GO:0046496">
    <property type="term" value="P:nicotinamide nucleotide metabolic process"/>
    <property type="evidence" value="ECO:0007669"/>
    <property type="project" value="UniProtKB-UniRule"/>
</dbReference>
<comment type="similarity">
    <text evidence="17">Belongs to the NnrD/CARKD family.</text>
</comment>
<dbReference type="InterPro" id="IPR036652">
    <property type="entry name" value="YjeF_N_dom_sf"/>
</dbReference>
<comment type="similarity">
    <text evidence="3 19">In the N-terminal section; belongs to the NnrE/AIBP family.</text>
</comment>
<feature type="binding site" evidence="18">
    <location>
        <begin position="65"/>
        <end position="69"/>
    </location>
    <ligand>
        <name>(6S)-NADPHX</name>
        <dbReference type="ChEBI" id="CHEBI:64076"/>
    </ligand>
</feature>
<dbReference type="Pfam" id="PF01256">
    <property type="entry name" value="Carb_kinase"/>
    <property type="match status" value="1"/>
</dbReference>
<keyword evidence="8 17" id="KW-0521">NADP</keyword>
<dbReference type="Proteomes" id="UP000320390">
    <property type="component" value="Chromosome"/>
</dbReference>
<evidence type="ECO:0000256" key="6">
    <source>
        <dbReference type="ARBA" id="ARBA00022741"/>
    </source>
</evidence>
<dbReference type="PROSITE" id="PS51383">
    <property type="entry name" value="YJEF_C_3"/>
    <property type="match status" value="1"/>
</dbReference>
<comment type="catalytic activity">
    <reaction evidence="1 18 19">
        <text>(6R)-NADHX = (6S)-NADHX</text>
        <dbReference type="Rhea" id="RHEA:32215"/>
        <dbReference type="ChEBI" id="CHEBI:64074"/>
        <dbReference type="ChEBI" id="CHEBI:64075"/>
        <dbReference type="EC" id="5.1.99.6"/>
    </reaction>
</comment>
<evidence type="ECO:0000256" key="3">
    <source>
        <dbReference type="ARBA" id="ARBA00006001"/>
    </source>
</evidence>
<evidence type="ECO:0000259" key="21">
    <source>
        <dbReference type="PROSITE" id="PS51385"/>
    </source>
</evidence>
<dbReference type="PIRSF" id="PIRSF017184">
    <property type="entry name" value="Nnr"/>
    <property type="match status" value="1"/>
</dbReference>
<evidence type="ECO:0000256" key="19">
    <source>
        <dbReference type="PIRNR" id="PIRNR017184"/>
    </source>
</evidence>
<feature type="domain" description="YjeF C-terminal" evidence="20">
    <location>
        <begin position="253"/>
        <end position="549"/>
    </location>
</feature>
<dbReference type="OrthoDB" id="9806925at2"/>
<evidence type="ECO:0000256" key="10">
    <source>
        <dbReference type="ARBA" id="ARBA00023027"/>
    </source>
</evidence>
<comment type="function">
    <text evidence="14 19">Bifunctional enzyme that catalyzes the epimerization of the S- and R-forms of NAD(P)HX and the dehydration of the S-form of NAD(P)HX at the expense of ADP, which is converted to AMP. This allows the repair of both epimers of NAD(P)HX, a damaged form of NAD(P)H that is a result of enzymatic or heat-dependent hydration.</text>
</comment>
<comment type="cofactor">
    <cofactor evidence="17">
        <name>Mg(2+)</name>
        <dbReference type="ChEBI" id="CHEBI:18420"/>
    </cofactor>
</comment>
<evidence type="ECO:0000256" key="18">
    <source>
        <dbReference type="HAMAP-Rule" id="MF_01966"/>
    </source>
</evidence>
<feature type="binding site" evidence="18">
    <location>
        <position position="185"/>
    </location>
    <ligand>
        <name>K(+)</name>
        <dbReference type="ChEBI" id="CHEBI:29103"/>
    </ligand>
</feature>
<keyword evidence="23" id="KW-1185">Reference proteome</keyword>
<feature type="binding site" evidence="18">
    <location>
        <position position="66"/>
    </location>
    <ligand>
        <name>K(+)</name>
        <dbReference type="ChEBI" id="CHEBI:29103"/>
    </ligand>
</feature>
<gene>
    <name evidence="22" type="primary">nnr</name>
    <name evidence="17" type="synonym">nnrD</name>
    <name evidence="18" type="synonym">nnrE</name>
    <name evidence="22" type="ORF">Poly30_55840</name>
</gene>
<dbReference type="PROSITE" id="PS51385">
    <property type="entry name" value="YJEF_N"/>
    <property type="match status" value="1"/>
</dbReference>
<dbReference type="InterPro" id="IPR017953">
    <property type="entry name" value="Carbohydrate_kinase_pred_CS"/>
</dbReference>
<comment type="catalytic activity">
    <reaction evidence="15 17 19">
        <text>(6S)-NADHX + ADP = AMP + phosphate + NADH + H(+)</text>
        <dbReference type="Rhea" id="RHEA:32223"/>
        <dbReference type="ChEBI" id="CHEBI:15378"/>
        <dbReference type="ChEBI" id="CHEBI:43474"/>
        <dbReference type="ChEBI" id="CHEBI:57945"/>
        <dbReference type="ChEBI" id="CHEBI:64074"/>
        <dbReference type="ChEBI" id="CHEBI:456215"/>
        <dbReference type="ChEBI" id="CHEBI:456216"/>
        <dbReference type="EC" id="4.2.1.136"/>
    </reaction>
</comment>
<dbReference type="AlphaFoldDB" id="A0A518F114"/>
<feature type="binding site" evidence="17">
    <location>
        <position position="490"/>
    </location>
    <ligand>
        <name>(6S)-NADPHX</name>
        <dbReference type="ChEBI" id="CHEBI:64076"/>
    </ligand>
</feature>